<dbReference type="Proteomes" id="UP000031565">
    <property type="component" value="Unassembled WGS sequence"/>
</dbReference>
<evidence type="ECO:0000313" key="2">
    <source>
        <dbReference type="EMBL" id="PQM30832.1"/>
    </source>
</evidence>
<proteinExistence type="predicted"/>
<comment type="caution">
    <text evidence="2">The sequence shown here is derived from an EMBL/GenBank/DDBJ whole genome shotgun (WGS) entry which is preliminary data.</text>
</comment>
<keyword evidence="1" id="KW-1133">Transmembrane helix</keyword>
<dbReference type="OrthoDB" id="387088at2"/>
<dbReference type="EMBL" id="JTLV02000001">
    <property type="protein sequence ID" value="PQM30832.1"/>
    <property type="molecule type" value="Genomic_DNA"/>
</dbReference>
<keyword evidence="1" id="KW-0812">Transmembrane</keyword>
<dbReference type="AlphaFoldDB" id="A0A2P6FBM0"/>
<keyword evidence="3" id="KW-1185">Reference proteome</keyword>
<evidence type="ECO:0000313" key="3">
    <source>
        <dbReference type="Proteomes" id="UP000031565"/>
    </source>
</evidence>
<dbReference type="RefSeq" id="WP_040093013.1">
    <property type="nucleotide sequence ID" value="NZ_CM020866.1"/>
</dbReference>
<keyword evidence="1" id="KW-0472">Membrane</keyword>
<dbReference type="STRING" id="2138.SMSRO_v1c05920"/>
<name>A0A2P6FBM0_9MOLU</name>
<reference evidence="2 3" key="1">
    <citation type="journal article" date="2015" name="MBio">
        <title>Genome sequence of the Drosophila melanogaster male-killing Spiroplasma strain MSRO endosymbiont.</title>
        <authorList>
            <person name="Paredes J.C."/>
            <person name="Herren J.K."/>
            <person name="Schupfer F."/>
            <person name="Marin R."/>
            <person name="Claverol S."/>
            <person name="Kuo C.H."/>
            <person name="Lemaitre B."/>
            <person name="Beven L."/>
        </authorList>
    </citation>
    <scope>NUCLEOTIDE SEQUENCE [LARGE SCALE GENOMIC DNA]</scope>
    <source>
        <strain evidence="2 3">MSRO</strain>
    </source>
</reference>
<organism evidence="2 3">
    <name type="scientific">Spiroplasma poulsonii</name>
    <dbReference type="NCBI Taxonomy" id="2138"/>
    <lineage>
        <taxon>Bacteria</taxon>
        <taxon>Bacillati</taxon>
        <taxon>Mycoplasmatota</taxon>
        <taxon>Mollicutes</taxon>
        <taxon>Entomoplasmatales</taxon>
        <taxon>Spiroplasmataceae</taxon>
        <taxon>Spiroplasma</taxon>
    </lineage>
</organism>
<accession>A0A2P6FBM0</accession>
<evidence type="ECO:0000256" key="1">
    <source>
        <dbReference type="SAM" id="Phobius"/>
    </source>
</evidence>
<sequence>MAKKPGSWDKLNKLTKNVTVASRKRGWIAAICVLLYIAVLIPSAYFAVSFLAKILSYGGIQTDGPLPDFETGDYFQVNFAKTELRDNTKKTPVFATYELLPDSTTGGVAQTRVQTTSLRLEYAYNYIFANAPKMYIANNIFFKGKYGDVNQIQILNIYTNPQGTKSLGLADVQQNKLNLMENMLYLKIKYKGEEQLTLIWMPTLFVGIEGFLSNFLNFKTAETMNKDKPDPTIWENQTKILGSQANNIMLNGSNNSLTLDDEVYAAYKTKFAAFYNENKGTDKEFIGDYNPYSNFAISSVNPQDQILPGVFFDSVGYMFDMNRVIQSAQQNNPDFSGSLAKKDINIGGQYIPQLLIFLINVLETSENRGLVLPEDLVPNDWKDWYQLIQPKRLDVTKQEQFYFMFLPKDETIQNIIGNLLRNQVTDVLSGKETLATAVKDLQRDVLSNPNDSKYKWVYDWNILPFQSYGFIEKSDYTVIKRTIQENKNLVIDFLGNSVPGTEFVTIDQPSLHSVTNLVHPGNVDAYTIDDPQKRNTLFTKYWSANLYGATTTLNQINIDVRNISLDQKAFETMLMNQIIDQTWAFIKNIAQVAGNKLNIINGISKAQYETTFKKDYQTTFTPVNNYHSSAGTFLEWFNTLLANDETRYSLFTVLDIKLALQVGGNIPESLKAVTFRFNINY</sequence>
<gene>
    <name evidence="2" type="ORF">SMSRO_SF006230</name>
</gene>
<protein>
    <submittedName>
        <fullName evidence="2">Uncharacterized protein</fullName>
    </submittedName>
</protein>
<feature type="transmembrane region" description="Helical" evidence="1">
    <location>
        <begin position="27"/>
        <end position="48"/>
    </location>
</feature>